<dbReference type="AlphaFoldDB" id="A0AAE0MLM1"/>
<reference evidence="2" key="2">
    <citation type="submission" date="2023-06" db="EMBL/GenBank/DDBJ databases">
        <authorList>
            <consortium name="Lawrence Berkeley National Laboratory"/>
            <person name="Haridas S."/>
            <person name="Hensen N."/>
            <person name="Bonometti L."/>
            <person name="Westerberg I."/>
            <person name="Brannstrom I.O."/>
            <person name="Guillou S."/>
            <person name="Cros-Aarteil S."/>
            <person name="Calhoun S."/>
            <person name="Kuo A."/>
            <person name="Mondo S."/>
            <person name="Pangilinan J."/>
            <person name="Riley R."/>
            <person name="Labutti K."/>
            <person name="Andreopoulos B."/>
            <person name="Lipzen A."/>
            <person name="Chen C."/>
            <person name="Yanf M."/>
            <person name="Daum C."/>
            <person name="Ng V."/>
            <person name="Clum A."/>
            <person name="Steindorff A."/>
            <person name="Ohm R."/>
            <person name="Martin F."/>
            <person name="Silar P."/>
            <person name="Natvig D."/>
            <person name="Lalanne C."/>
            <person name="Gautier V."/>
            <person name="Ament-Velasquez S.L."/>
            <person name="Kruys A."/>
            <person name="Hutchinson M.I."/>
            <person name="Powell A.J."/>
            <person name="Barry K."/>
            <person name="Miller A.N."/>
            <person name="Grigoriev I.V."/>
            <person name="Debuchy R."/>
            <person name="Gladieux P."/>
            <person name="Thoren M.H."/>
            <person name="Johannesson H."/>
        </authorList>
    </citation>
    <scope>NUCLEOTIDE SEQUENCE</scope>
    <source>
        <strain evidence="2">SMH4131-1</strain>
    </source>
</reference>
<evidence type="ECO:0000313" key="3">
    <source>
        <dbReference type="Proteomes" id="UP001286456"/>
    </source>
</evidence>
<keyword evidence="3" id="KW-1185">Reference proteome</keyword>
<evidence type="ECO:0000313" key="2">
    <source>
        <dbReference type="EMBL" id="KAK3335539.1"/>
    </source>
</evidence>
<sequence length="118" mass="12352">MSGANPRRGSDTESFWTTGAESQDPTDDNGSAKAKLHAPTGEIPKDAIRPNTGPSPEDVVRKKAEERRRAKKSASGGPAGSGKSRSSMSGFSSTSTSSRKGSVTFADDDFPFDGGWSK</sequence>
<evidence type="ECO:0000256" key="1">
    <source>
        <dbReference type="SAM" id="MobiDB-lite"/>
    </source>
</evidence>
<reference evidence="2" key="1">
    <citation type="journal article" date="2023" name="Mol. Phylogenet. Evol.">
        <title>Genome-scale phylogeny and comparative genomics of the fungal order Sordariales.</title>
        <authorList>
            <person name="Hensen N."/>
            <person name="Bonometti L."/>
            <person name="Westerberg I."/>
            <person name="Brannstrom I.O."/>
            <person name="Guillou S."/>
            <person name="Cros-Aarteil S."/>
            <person name="Calhoun S."/>
            <person name="Haridas S."/>
            <person name="Kuo A."/>
            <person name="Mondo S."/>
            <person name="Pangilinan J."/>
            <person name="Riley R."/>
            <person name="LaButti K."/>
            <person name="Andreopoulos B."/>
            <person name="Lipzen A."/>
            <person name="Chen C."/>
            <person name="Yan M."/>
            <person name="Daum C."/>
            <person name="Ng V."/>
            <person name="Clum A."/>
            <person name="Steindorff A."/>
            <person name="Ohm R.A."/>
            <person name="Martin F."/>
            <person name="Silar P."/>
            <person name="Natvig D.O."/>
            <person name="Lalanne C."/>
            <person name="Gautier V."/>
            <person name="Ament-Velasquez S.L."/>
            <person name="Kruys A."/>
            <person name="Hutchinson M.I."/>
            <person name="Powell A.J."/>
            <person name="Barry K."/>
            <person name="Miller A.N."/>
            <person name="Grigoriev I.V."/>
            <person name="Debuchy R."/>
            <person name="Gladieux P."/>
            <person name="Hiltunen Thoren M."/>
            <person name="Johannesson H."/>
        </authorList>
    </citation>
    <scope>NUCLEOTIDE SEQUENCE</scope>
    <source>
        <strain evidence="2">SMH4131-1</strain>
    </source>
</reference>
<feature type="compositionally biased region" description="Polar residues" evidence="1">
    <location>
        <begin position="12"/>
        <end position="23"/>
    </location>
</feature>
<feature type="compositionally biased region" description="Low complexity" evidence="1">
    <location>
        <begin position="73"/>
        <end position="102"/>
    </location>
</feature>
<gene>
    <name evidence="2" type="ORF">B0T19DRAFT_395383</name>
</gene>
<feature type="region of interest" description="Disordered" evidence="1">
    <location>
        <begin position="1"/>
        <end position="118"/>
    </location>
</feature>
<organism evidence="2 3">
    <name type="scientific">Cercophora scortea</name>
    <dbReference type="NCBI Taxonomy" id="314031"/>
    <lineage>
        <taxon>Eukaryota</taxon>
        <taxon>Fungi</taxon>
        <taxon>Dikarya</taxon>
        <taxon>Ascomycota</taxon>
        <taxon>Pezizomycotina</taxon>
        <taxon>Sordariomycetes</taxon>
        <taxon>Sordariomycetidae</taxon>
        <taxon>Sordariales</taxon>
        <taxon>Lasiosphaeriaceae</taxon>
        <taxon>Cercophora</taxon>
    </lineage>
</organism>
<comment type="caution">
    <text evidence="2">The sequence shown here is derived from an EMBL/GenBank/DDBJ whole genome shotgun (WGS) entry which is preliminary data.</text>
</comment>
<protein>
    <submittedName>
        <fullName evidence="2">Uncharacterized protein</fullName>
    </submittedName>
</protein>
<dbReference type="Proteomes" id="UP001286456">
    <property type="component" value="Unassembled WGS sequence"/>
</dbReference>
<accession>A0AAE0MLM1</accession>
<feature type="compositionally biased region" description="Basic and acidic residues" evidence="1">
    <location>
        <begin position="58"/>
        <end position="68"/>
    </location>
</feature>
<name>A0AAE0MLM1_9PEZI</name>
<proteinExistence type="predicted"/>
<dbReference type="EMBL" id="JAUEPO010000001">
    <property type="protein sequence ID" value="KAK3335539.1"/>
    <property type="molecule type" value="Genomic_DNA"/>
</dbReference>